<gene>
    <name evidence="2" type="ORF">C6P37_16695</name>
</gene>
<protein>
    <submittedName>
        <fullName evidence="2">Uncharacterized protein</fullName>
    </submittedName>
</protein>
<dbReference type="Proteomes" id="UP000257014">
    <property type="component" value="Unassembled WGS sequence"/>
</dbReference>
<sequence length="114" mass="12789">MAELPLPSILHNLEGAFWEVFGSCLLCGCLKAILWAWDSFSLLFFGFLFRKQIIGRIRPSAGTGIAAACRRPASDGYHSFGHWDTAAAFFHARFAARFCFMAKVPFFGCGERRF</sequence>
<organism evidence="2 3">
    <name type="scientific">Caldibacillus debilis</name>
    <dbReference type="NCBI Taxonomy" id="301148"/>
    <lineage>
        <taxon>Bacteria</taxon>
        <taxon>Bacillati</taxon>
        <taxon>Bacillota</taxon>
        <taxon>Bacilli</taxon>
        <taxon>Bacillales</taxon>
        <taxon>Bacillaceae</taxon>
        <taxon>Caldibacillus</taxon>
    </lineage>
</organism>
<proteinExistence type="predicted"/>
<keyword evidence="1" id="KW-0812">Transmembrane</keyword>
<reference evidence="2 3" key="1">
    <citation type="submission" date="2018-03" db="EMBL/GenBank/DDBJ databases">
        <authorList>
            <person name="Keele B.F."/>
        </authorList>
    </citation>
    <scope>NUCLEOTIDE SEQUENCE [LARGE SCALE GENOMIC DNA]</scope>
    <source>
        <strain evidence="2">ZCTH4_d</strain>
    </source>
</reference>
<dbReference type="AlphaFoldDB" id="A0A3E0JVH0"/>
<keyword evidence="1" id="KW-1133">Transmembrane helix</keyword>
<evidence type="ECO:0000256" key="1">
    <source>
        <dbReference type="SAM" id="Phobius"/>
    </source>
</evidence>
<evidence type="ECO:0000313" key="3">
    <source>
        <dbReference type="Proteomes" id="UP000257014"/>
    </source>
</evidence>
<accession>A0A3E0JVH0</accession>
<evidence type="ECO:0000313" key="2">
    <source>
        <dbReference type="EMBL" id="REJ23800.1"/>
    </source>
</evidence>
<feature type="transmembrane region" description="Helical" evidence="1">
    <location>
        <begin position="20"/>
        <end position="49"/>
    </location>
</feature>
<name>A0A3E0JVH0_9BACI</name>
<comment type="caution">
    <text evidence="2">The sequence shown here is derived from an EMBL/GenBank/DDBJ whole genome shotgun (WGS) entry which is preliminary data.</text>
</comment>
<dbReference type="EMBL" id="QEWE01000045">
    <property type="protein sequence ID" value="REJ23800.1"/>
    <property type="molecule type" value="Genomic_DNA"/>
</dbReference>
<keyword evidence="1" id="KW-0472">Membrane</keyword>